<dbReference type="SUPFAM" id="SSF90123">
    <property type="entry name" value="ABC transporter transmembrane region"/>
    <property type="match status" value="2"/>
</dbReference>
<dbReference type="PANTHER" id="PTHR24223">
    <property type="entry name" value="ATP-BINDING CASSETTE SUB-FAMILY C"/>
    <property type="match status" value="1"/>
</dbReference>
<feature type="domain" description="ABC transmembrane type-1" evidence="12">
    <location>
        <begin position="795"/>
        <end position="1068"/>
    </location>
</feature>
<evidence type="ECO:0008006" key="15">
    <source>
        <dbReference type="Google" id="ProtNLM"/>
    </source>
</evidence>
<dbReference type="SMART" id="SM00382">
    <property type="entry name" value="AAA"/>
    <property type="match status" value="2"/>
</dbReference>
<dbReference type="InterPro" id="IPR011527">
    <property type="entry name" value="ABC1_TM_dom"/>
</dbReference>
<dbReference type="STRING" id="1754190.A0A1Y2FQF4"/>
<feature type="transmembrane region" description="Helical" evidence="10">
    <location>
        <begin position="134"/>
        <end position="152"/>
    </location>
</feature>
<evidence type="ECO:0000256" key="9">
    <source>
        <dbReference type="SAM" id="MobiDB-lite"/>
    </source>
</evidence>
<evidence type="ECO:0000256" key="1">
    <source>
        <dbReference type="ARBA" id="ARBA00004128"/>
    </source>
</evidence>
<feature type="region of interest" description="Disordered" evidence="9">
    <location>
        <begin position="419"/>
        <end position="439"/>
    </location>
</feature>
<evidence type="ECO:0000256" key="7">
    <source>
        <dbReference type="ARBA" id="ARBA00022989"/>
    </source>
</evidence>
<keyword evidence="14" id="KW-1185">Reference proteome</keyword>
<dbReference type="PROSITE" id="PS50893">
    <property type="entry name" value="ABC_TRANSPORTER_2"/>
    <property type="match status" value="2"/>
</dbReference>
<evidence type="ECO:0000256" key="6">
    <source>
        <dbReference type="ARBA" id="ARBA00022840"/>
    </source>
</evidence>
<proteinExistence type="predicted"/>
<dbReference type="FunFam" id="1.20.1560.10:FF:000010">
    <property type="entry name" value="Multidrug resistance-associated ABC transporter"/>
    <property type="match status" value="1"/>
</dbReference>
<dbReference type="CDD" id="cd18606">
    <property type="entry name" value="ABC_6TM_YOR1_D2_like"/>
    <property type="match status" value="1"/>
</dbReference>
<comment type="caution">
    <text evidence="13">The sequence shown here is derived from an EMBL/GenBank/DDBJ whole genome shotgun (WGS) entry which is preliminary data.</text>
</comment>
<dbReference type="PANTHER" id="PTHR24223:SF443">
    <property type="entry name" value="MULTIDRUG-RESISTANCE LIKE PROTEIN 1, ISOFORM I"/>
    <property type="match status" value="1"/>
</dbReference>
<dbReference type="GO" id="GO:0000329">
    <property type="term" value="C:fungal-type vacuole membrane"/>
    <property type="evidence" value="ECO:0007669"/>
    <property type="project" value="UniProtKB-ARBA"/>
</dbReference>
<accession>A0A1Y2FQF4</accession>
<gene>
    <name evidence="13" type="ORF">LY90DRAFT_663312</name>
</gene>
<dbReference type="InterPro" id="IPR003593">
    <property type="entry name" value="AAA+_ATPase"/>
</dbReference>
<evidence type="ECO:0000259" key="12">
    <source>
        <dbReference type="PROSITE" id="PS50929"/>
    </source>
</evidence>
<reference evidence="13 14" key="1">
    <citation type="submission" date="2016-08" db="EMBL/GenBank/DDBJ databases">
        <title>A Parts List for Fungal Cellulosomes Revealed by Comparative Genomics.</title>
        <authorList>
            <consortium name="DOE Joint Genome Institute"/>
            <person name="Haitjema C.H."/>
            <person name="Gilmore S.P."/>
            <person name="Henske J.K."/>
            <person name="Solomon K.V."/>
            <person name="De Groot R."/>
            <person name="Kuo A."/>
            <person name="Mondo S.J."/>
            <person name="Salamov A.A."/>
            <person name="Labutti K."/>
            <person name="Zhao Z."/>
            <person name="Chiniquy J."/>
            <person name="Barry K."/>
            <person name="Brewer H.M."/>
            <person name="Purvine S.O."/>
            <person name="Wright A.T."/>
            <person name="Boxma B."/>
            <person name="Van Alen T."/>
            <person name="Hackstein J.H."/>
            <person name="Baker S.E."/>
            <person name="Grigoriev I.V."/>
            <person name="O'Malley M.A."/>
        </authorList>
    </citation>
    <scope>NUCLEOTIDE SEQUENCE [LARGE SCALE GENOMIC DNA]</scope>
    <source>
        <strain evidence="13 14">G1</strain>
    </source>
</reference>
<feature type="transmembrane region" description="Helical" evidence="10">
    <location>
        <begin position="908"/>
        <end position="941"/>
    </location>
</feature>
<dbReference type="CDD" id="cd18597">
    <property type="entry name" value="ABC_6TM_YOR1_D1_like"/>
    <property type="match status" value="1"/>
</dbReference>
<evidence type="ECO:0000256" key="3">
    <source>
        <dbReference type="ARBA" id="ARBA00022692"/>
    </source>
</evidence>
<feature type="compositionally biased region" description="Basic and acidic residues" evidence="9">
    <location>
        <begin position="453"/>
        <end position="473"/>
    </location>
</feature>
<dbReference type="Proteomes" id="UP000193920">
    <property type="component" value="Unassembled WGS sequence"/>
</dbReference>
<dbReference type="Pfam" id="PF00005">
    <property type="entry name" value="ABC_tran"/>
    <property type="match status" value="2"/>
</dbReference>
<feature type="transmembrane region" description="Helical" evidence="10">
    <location>
        <begin position="211"/>
        <end position="230"/>
    </location>
</feature>
<protein>
    <recommendedName>
        <fullName evidence="15">P-loop containing nucleoside triphosphate hydrolase protein</fullName>
    </recommendedName>
</protein>
<evidence type="ECO:0000313" key="13">
    <source>
        <dbReference type="EMBL" id="ORY85827.1"/>
    </source>
</evidence>
<dbReference type="GO" id="GO:0140359">
    <property type="term" value="F:ABC-type transporter activity"/>
    <property type="evidence" value="ECO:0007669"/>
    <property type="project" value="InterPro"/>
</dbReference>
<feature type="transmembrane region" description="Helical" evidence="10">
    <location>
        <begin position="783"/>
        <end position="807"/>
    </location>
</feature>
<feature type="compositionally biased region" description="Basic and acidic residues" evidence="9">
    <location>
        <begin position="419"/>
        <end position="433"/>
    </location>
</feature>
<dbReference type="FunFam" id="1.20.1560.10:FF:000006">
    <property type="entry name" value="ATP-binding cassette, sub-family C (CFTR/MRP), member 9"/>
    <property type="match status" value="1"/>
</dbReference>
<dbReference type="Gene3D" id="1.20.1560.10">
    <property type="entry name" value="ABC transporter type 1, transmembrane domain"/>
    <property type="match status" value="2"/>
</dbReference>
<keyword evidence="2" id="KW-0813">Transport</keyword>
<dbReference type="InterPro" id="IPR017871">
    <property type="entry name" value="ABC_transporter-like_CS"/>
</dbReference>
<dbReference type="Gene3D" id="3.40.50.300">
    <property type="entry name" value="P-loop containing nucleotide triphosphate hydrolases"/>
    <property type="match status" value="2"/>
</dbReference>
<keyword evidence="5" id="KW-0547">Nucleotide-binding</keyword>
<dbReference type="PROSITE" id="PS50929">
    <property type="entry name" value="ABC_TM1F"/>
    <property type="match status" value="2"/>
</dbReference>
<dbReference type="InterPro" id="IPR036640">
    <property type="entry name" value="ABC1_TM_sf"/>
</dbReference>
<evidence type="ECO:0000256" key="8">
    <source>
        <dbReference type="ARBA" id="ARBA00023136"/>
    </source>
</evidence>
<sequence length="1368" mass="154707">MFFKKKVIPVPKEPQPTPYTKASLLSRITYWWANPLFTTGHSRPLEDNDLYLLDPKFEEKTLAENFYREWNKELIKRKDKPSIVKTFIRVFGPKWIPSGILKFLSDCCNLTSPIILELLLDYVSNEKLESSYKGWVYALSLFALQIAATLFINTYFELVMEVGLSVRATIIGIMYRKMLKLSQNAKQHLTEGQIINIVSSDSSRIQGLLSYLHYLWSGPFQLVVILALLIRALGLWALIGFSIFVVLIPMQGYIMKWLTSLREQTVKFTDERVKKTQEIIGSMRVIKFFGWESSFLNIINKLRSKEIARVRKSLIIYTSTNSLMDIIPVLASSLTYIGYALAGNKLTAAKVFSTLAYFEMLSFPLGILPMVSGQLADTVVALRRINNVINGEELDELPIIDPKAEYAISVKDGNFHWEAKKEKNSESETDSKLSKNSKNNKIEEIEEKKEKDISNIINDKENENKDKEEKEDNSSEDSYEPFKIKNLNLNIPRKSLTAIVGTVGSGKSSLINALIGEMKRESGEVVFGGTIGYCPQQAWIQNATVKDNILFGKEYDEKKYKNAIKSCALLPDFKIFPKGDMTEIGERGINLSGGQKQRINLARAVYFNSDIVFLDDPLSAVDAHVSRYLFDKCILGALKDKTRVLVTHQLHVLPNVDYIICVDNGSISEQGTYSELMEKDGEFARLMRSYGGIDENKNESETESEKESKLFELEQSNDEDKKDDDDDITITKEDDEDENEREIKDKSKKINEEKEGKEKEEDKGLMTAEERNTGSVKFSIYKFYVRAAGGLGCVAAVLFFLVLTQVAKLGNDLWLVFWTDKKFDISTLTYVIIYLGWSVLKGIAEVLFGVIICYTGMVAAGKIHRDAIARVMSAPISFFDTTPLGRIINRFSKDQDSVDGVLIESIQSFLSCFAVTVSTLLLIIYATPIFLVALIPLLFIYYLMQEFYRNTSREVKRLDSLARSPLYANFTETMNGLSTIRAYREQERFININDLFMDNNNRPCILQITAQRWLGLRLETIGAFLVFFAAVSGLILKKSISPALLGLSLSYSLSVTSNLNWAVRQFSETEVHMNAAERLSYYANDIETEDQTGLDAPKDWPQKGKIEIKDLTMKYAPHLPPVLNNISLDIQANEKIGVVGRTGAGKSSIVMTLFRLVEPETGSSIKIDNVSITDIKLCDLRRRISIIPQDPILFSGTIRFNMDPFDEHTDQEIWNALEHAGLKNMVSELENKLESEVRSNGENFSVGQRQLLCLARAMIRQSKILVMDEATASVDVETDAIIQKALRSEFKDVTVITIAHRLNTIIDYDKVLVLNQGKVLEYDKPSNLLFETLSDGSLVPTNKTEFSKLVDETGPVNADLLRKLSLTN</sequence>
<dbReference type="FunFam" id="3.40.50.300:FF:000163">
    <property type="entry name" value="Multidrug resistance-associated protein member 4"/>
    <property type="match status" value="1"/>
</dbReference>
<evidence type="ECO:0000256" key="10">
    <source>
        <dbReference type="SAM" id="Phobius"/>
    </source>
</evidence>
<organism evidence="13 14">
    <name type="scientific">Neocallimastix californiae</name>
    <dbReference type="NCBI Taxonomy" id="1754190"/>
    <lineage>
        <taxon>Eukaryota</taxon>
        <taxon>Fungi</taxon>
        <taxon>Fungi incertae sedis</taxon>
        <taxon>Chytridiomycota</taxon>
        <taxon>Chytridiomycota incertae sedis</taxon>
        <taxon>Neocallimastigomycetes</taxon>
        <taxon>Neocallimastigales</taxon>
        <taxon>Neocallimastigaceae</taxon>
        <taxon>Neocallimastix</taxon>
    </lineage>
</organism>
<evidence type="ECO:0000259" key="11">
    <source>
        <dbReference type="PROSITE" id="PS50893"/>
    </source>
</evidence>
<dbReference type="Pfam" id="PF00664">
    <property type="entry name" value="ABC_membrane"/>
    <property type="match status" value="2"/>
</dbReference>
<feature type="transmembrane region" description="Helical" evidence="10">
    <location>
        <begin position="236"/>
        <end position="254"/>
    </location>
</feature>
<comment type="subcellular location">
    <subcellularLocation>
        <location evidence="1">Vacuole membrane</location>
        <topology evidence="1">Multi-pass membrane protein</topology>
    </subcellularLocation>
</comment>
<dbReference type="FunFam" id="3.40.50.300:FF:000997">
    <property type="entry name" value="Multidrug resistance-associated protein 1"/>
    <property type="match status" value="1"/>
</dbReference>
<dbReference type="SUPFAM" id="SSF52540">
    <property type="entry name" value="P-loop containing nucleoside triphosphate hydrolases"/>
    <property type="match status" value="2"/>
</dbReference>
<feature type="domain" description="ABC transporter" evidence="11">
    <location>
        <begin position="469"/>
        <end position="689"/>
    </location>
</feature>
<feature type="compositionally biased region" description="Basic and acidic residues" evidence="9">
    <location>
        <begin position="694"/>
        <end position="712"/>
    </location>
</feature>
<dbReference type="OrthoDB" id="6500128at2759"/>
<feature type="region of interest" description="Disordered" evidence="9">
    <location>
        <begin position="692"/>
        <end position="766"/>
    </location>
</feature>
<keyword evidence="4" id="KW-0677">Repeat</keyword>
<dbReference type="PROSITE" id="PS00211">
    <property type="entry name" value="ABC_TRANSPORTER_1"/>
    <property type="match status" value="2"/>
</dbReference>
<keyword evidence="7 10" id="KW-1133">Transmembrane helix</keyword>
<feature type="transmembrane region" description="Helical" evidence="10">
    <location>
        <begin position="1016"/>
        <end position="1036"/>
    </location>
</feature>
<evidence type="ECO:0000256" key="4">
    <source>
        <dbReference type="ARBA" id="ARBA00022737"/>
    </source>
</evidence>
<dbReference type="CDD" id="cd03244">
    <property type="entry name" value="ABCC_MRP_domain2"/>
    <property type="match status" value="1"/>
</dbReference>
<dbReference type="InterPro" id="IPR027417">
    <property type="entry name" value="P-loop_NTPase"/>
</dbReference>
<evidence type="ECO:0000313" key="14">
    <source>
        <dbReference type="Proteomes" id="UP000193920"/>
    </source>
</evidence>
<evidence type="ECO:0000256" key="2">
    <source>
        <dbReference type="ARBA" id="ARBA00022448"/>
    </source>
</evidence>
<dbReference type="EMBL" id="MCOG01000003">
    <property type="protein sequence ID" value="ORY85827.1"/>
    <property type="molecule type" value="Genomic_DNA"/>
</dbReference>
<name>A0A1Y2FQF4_9FUNG</name>
<dbReference type="GO" id="GO:0016887">
    <property type="term" value="F:ATP hydrolysis activity"/>
    <property type="evidence" value="ECO:0007669"/>
    <property type="project" value="InterPro"/>
</dbReference>
<keyword evidence="3 10" id="KW-0812">Transmembrane</keyword>
<evidence type="ECO:0000256" key="5">
    <source>
        <dbReference type="ARBA" id="ARBA00022741"/>
    </source>
</evidence>
<keyword evidence="6" id="KW-0067">ATP-binding</keyword>
<dbReference type="InterPro" id="IPR003439">
    <property type="entry name" value="ABC_transporter-like_ATP-bd"/>
</dbReference>
<dbReference type="CDD" id="cd03250">
    <property type="entry name" value="ABCC_MRP_domain1"/>
    <property type="match status" value="1"/>
</dbReference>
<dbReference type="InterPro" id="IPR050173">
    <property type="entry name" value="ABC_transporter_C-like"/>
</dbReference>
<feature type="domain" description="ABC transmembrane type-1" evidence="12">
    <location>
        <begin position="98"/>
        <end position="377"/>
    </location>
</feature>
<keyword evidence="8 10" id="KW-0472">Membrane</keyword>
<dbReference type="GO" id="GO:0005524">
    <property type="term" value="F:ATP binding"/>
    <property type="evidence" value="ECO:0007669"/>
    <property type="project" value="UniProtKB-KW"/>
</dbReference>
<feature type="region of interest" description="Disordered" evidence="9">
    <location>
        <begin position="453"/>
        <end position="479"/>
    </location>
</feature>
<feature type="compositionally biased region" description="Acidic residues" evidence="9">
    <location>
        <begin position="715"/>
        <end position="740"/>
    </location>
</feature>
<feature type="transmembrane region" description="Helical" evidence="10">
    <location>
        <begin position="827"/>
        <end position="855"/>
    </location>
</feature>
<feature type="compositionally biased region" description="Basic and acidic residues" evidence="9">
    <location>
        <begin position="741"/>
        <end position="766"/>
    </location>
</feature>
<feature type="domain" description="ABC transporter" evidence="11">
    <location>
        <begin position="1106"/>
        <end position="1341"/>
    </location>
</feature>